<keyword evidence="4 6" id="KW-0456">Lyase</keyword>
<dbReference type="InterPro" id="IPR001030">
    <property type="entry name" value="Acoase/IPM_deHydtase_lsu_aba"/>
</dbReference>
<dbReference type="Proteomes" id="UP000238415">
    <property type="component" value="Unassembled WGS sequence"/>
</dbReference>
<gene>
    <name evidence="6" type="primary">hacA_1</name>
    <name evidence="6" type="ORF">MOHU_13700</name>
</gene>
<keyword evidence="2" id="KW-0408">Iron</keyword>
<keyword evidence="1" id="KW-0479">Metal-binding</keyword>
<protein>
    <submittedName>
        <fullName evidence="6">Homoaconitase large subunit</fullName>
        <ecNumber evidence="6">4.2.1.36</ecNumber>
    </submittedName>
</protein>
<dbReference type="Pfam" id="PF00330">
    <property type="entry name" value="Aconitase"/>
    <property type="match status" value="2"/>
</dbReference>
<dbReference type="AlphaFoldDB" id="A0A2T0ARL1"/>
<dbReference type="GO" id="GO:0043436">
    <property type="term" value="P:oxoacid metabolic process"/>
    <property type="evidence" value="ECO:0007669"/>
    <property type="project" value="UniProtKB-ARBA"/>
</dbReference>
<organism evidence="6 7">
    <name type="scientific">Neomoorella humiferrea</name>
    <dbReference type="NCBI Taxonomy" id="676965"/>
    <lineage>
        <taxon>Bacteria</taxon>
        <taxon>Bacillati</taxon>
        <taxon>Bacillota</taxon>
        <taxon>Clostridia</taxon>
        <taxon>Neomoorellales</taxon>
        <taxon>Neomoorellaceae</taxon>
        <taxon>Neomoorella</taxon>
    </lineage>
</organism>
<evidence type="ECO:0000259" key="5">
    <source>
        <dbReference type="Pfam" id="PF00330"/>
    </source>
</evidence>
<dbReference type="EMBL" id="PVXM01000028">
    <property type="protein sequence ID" value="PRR72445.1"/>
    <property type="molecule type" value="Genomic_DNA"/>
</dbReference>
<name>A0A2T0ARL1_9FIRM</name>
<sequence length="394" mass="40745">MDYLYKTLAAAAGRGRVEPGEEINVNVDLILGHDGTAGKVLAAWPGEARVASPERVVFTLDHALPAPSIAARSLHREMAAFARTHGVHLFASGEGVLHQVVAENFNPRPGMVIAGADGHVATAGAFGAVAFSLKPEELVGVMLTSRLTLKAPATYGVQVIGKMPPGVGGRDLALAVIGRLDKEKVKGKALIFWGAGLAELNRAERMALCNMVGETGAMTGLILPPEEAPPEGGPELEVVLDELEPMAACPPSPFNVKPLKELEGLPITQAVVGGCSSGRLEDMRALLSGLGGRRVHPGVTLLVTPASRQVLHLMEEEGLTRELRRLGALILPPGCGPCPGTHLGLAAPGDRVLAASVRNVPGRMGAEESEIYLAAPRAVGAAAAAGAIAAAVEF</sequence>
<evidence type="ECO:0000256" key="3">
    <source>
        <dbReference type="ARBA" id="ARBA00023014"/>
    </source>
</evidence>
<accession>A0A2T0ARL1</accession>
<proteinExistence type="predicted"/>
<dbReference type="GO" id="GO:0004409">
    <property type="term" value="F:homoaconitate hydratase activity"/>
    <property type="evidence" value="ECO:0007669"/>
    <property type="project" value="UniProtKB-EC"/>
</dbReference>
<evidence type="ECO:0000313" key="7">
    <source>
        <dbReference type="Proteomes" id="UP000238415"/>
    </source>
</evidence>
<evidence type="ECO:0000256" key="1">
    <source>
        <dbReference type="ARBA" id="ARBA00022723"/>
    </source>
</evidence>
<dbReference type="SUPFAM" id="SSF53732">
    <property type="entry name" value="Aconitase iron-sulfur domain"/>
    <property type="match status" value="1"/>
</dbReference>
<dbReference type="EC" id="4.2.1.36" evidence="6"/>
<dbReference type="GO" id="GO:0051536">
    <property type="term" value="F:iron-sulfur cluster binding"/>
    <property type="evidence" value="ECO:0007669"/>
    <property type="project" value="UniProtKB-KW"/>
</dbReference>
<evidence type="ECO:0000256" key="2">
    <source>
        <dbReference type="ARBA" id="ARBA00023004"/>
    </source>
</evidence>
<feature type="domain" description="Aconitase/3-isopropylmalate dehydratase large subunit alpha/beta/alpha" evidence="5">
    <location>
        <begin position="257"/>
        <end position="386"/>
    </location>
</feature>
<dbReference type="InterPro" id="IPR015931">
    <property type="entry name" value="Acnase/IPM_dHydase_lsu_aba_1/3"/>
</dbReference>
<comment type="caution">
    <text evidence="6">The sequence shown here is derived from an EMBL/GenBank/DDBJ whole genome shotgun (WGS) entry which is preliminary data.</text>
</comment>
<evidence type="ECO:0000256" key="4">
    <source>
        <dbReference type="ARBA" id="ARBA00023239"/>
    </source>
</evidence>
<dbReference type="InterPro" id="IPR050067">
    <property type="entry name" value="IPM_dehydratase_rel_enz"/>
</dbReference>
<dbReference type="PANTHER" id="PTHR43822">
    <property type="entry name" value="HOMOACONITASE, MITOCHONDRIAL-RELATED"/>
    <property type="match status" value="1"/>
</dbReference>
<dbReference type="GO" id="GO:0046872">
    <property type="term" value="F:metal ion binding"/>
    <property type="evidence" value="ECO:0007669"/>
    <property type="project" value="UniProtKB-KW"/>
</dbReference>
<dbReference type="Gene3D" id="3.30.499.10">
    <property type="entry name" value="Aconitase, domain 3"/>
    <property type="match status" value="2"/>
</dbReference>
<keyword evidence="7" id="KW-1185">Reference proteome</keyword>
<dbReference type="PANTHER" id="PTHR43822:SF2">
    <property type="entry name" value="HOMOACONITASE, MITOCHONDRIAL"/>
    <property type="match status" value="1"/>
</dbReference>
<feature type="domain" description="Aconitase/3-isopropylmalate dehydratase large subunit alpha/beta/alpha" evidence="5">
    <location>
        <begin position="23"/>
        <end position="225"/>
    </location>
</feature>
<dbReference type="OrthoDB" id="9764318at2"/>
<dbReference type="RefSeq" id="WP_106005344.1">
    <property type="nucleotide sequence ID" value="NZ_CP136419.1"/>
</dbReference>
<keyword evidence="3" id="KW-0411">Iron-sulfur</keyword>
<dbReference type="InterPro" id="IPR036008">
    <property type="entry name" value="Aconitase_4Fe-4S_dom"/>
</dbReference>
<dbReference type="PRINTS" id="PR00415">
    <property type="entry name" value="ACONITASE"/>
</dbReference>
<reference evidence="6 7" key="1">
    <citation type="submission" date="2018-03" db="EMBL/GenBank/DDBJ databases">
        <title>Genome sequence of Moorella humiferrea DSM 23265.</title>
        <authorList>
            <person name="Poehlein A."/>
            <person name="Daniel R."/>
        </authorList>
    </citation>
    <scope>NUCLEOTIDE SEQUENCE [LARGE SCALE GENOMIC DNA]</scope>
    <source>
        <strain evidence="6 7">DSM 23265</strain>
    </source>
</reference>
<evidence type="ECO:0000313" key="6">
    <source>
        <dbReference type="EMBL" id="PRR72445.1"/>
    </source>
</evidence>